<keyword evidence="3" id="KW-0804">Transcription</keyword>
<keyword evidence="1" id="KW-0805">Transcription regulation</keyword>
<feature type="domain" description="Zn(2)-C6 fungal-type" evidence="6">
    <location>
        <begin position="10"/>
        <end position="38"/>
    </location>
</feature>
<dbReference type="Proteomes" id="UP001610432">
    <property type="component" value="Unassembled WGS sequence"/>
</dbReference>
<feature type="compositionally biased region" description="Low complexity" evidence="5">
    <location>
        <begin position="115"/>
        <end position="129"/>
    </location>
</feature>
<keyword evidence="8" id="KW-1185">Reference proteome</keyword>
<dbReference type="Pfam" id="PF11951">
    <property type="entry name" value="Fungal_trans_2"/>
    <property type="match status" value="1"/>
</dbReference>
<evidence type="ECO:0000256" key="3">
    <source>
        <dbReference type="ARBA" id="ARBA00023163"/>
    </source>
</evidence>
<evidence type="ECO:0000313" key="7">
    <source>
        <dbReference type="EMBL" id="KAL2872595.1"/>
    </source>
</evidence>
<dbReference type="PANTHER" id="PTHR38791:SF5">
    <property type="entry name" value="TRANSCRIPTION FACTOR DBAG-RELATED"/>
    <property type="match status" value="1"/>
</dbReference>
<evidence type="ECO:0000313" key="8">
    <source>
        <dbReference type="Proteomes" id="UP001610432"/>
    </source>
</evidence>
<feature type="region of interest" description="Disordered" evidence="5">
    <location>
        <begin position="55"/>
        <end position="135"/>
    </location>
</feature>
<dbReference type="Gene3D" id="4.10.240.10">
    <property type="entry name" value="Zn(2)-C6 fungal-type DNA-binding domain"/>
    <property type="match status" value="1"/>
</dbReference>
<dbReference type="InterPro" id="IPR053175">
    <property type="entry name" value="DHMBA_Reg_Transcription_Factor"/>
</dbReference>
<evidence type="ECO:0000256" key="1">
    <source>
        <dbReference type="ARBA" id="ARBA00023015"/>
    </source>
</evidence>
<sequence>MVYCGKPSGGCHACRARKIWCDQARPACSQCTAGDRVCPGYRDTLSLMFRDESQRVIQKATKRSAAGARTQGPPPPRRSSRAAASSHSSEATPATPATPAGKSLSWSPGTESSEDNSSSSSSSSSSSHSPALQPSYQPTQAEAISWFLRHSAWPGALFVIDFDPEILAQTNMPLSEQARIAGIVSLGTAMLARVRQSAPLRETASQEYSRALGLLTRAVSNEQQSRANATLSAVLLLALFEVVTSRDLGTMEKWTSHIYGASALLELRGQQELQDAEALKLFIQLRFQIIISCVQRGLRVPRSLLECNKLAMYLRPQMEAHCDRVIYIIGQLANLRADIFGGILTDTREILSRAYSMEADLIAWIAVAPSQFLYTTIEHPAPNYWMGTSAHQPPLYNNRYHLYHDLWVCHTWNQYRCARIMLCEIILSCLRQLFRPSSEGSYSYSYYSKDLQRQIVSLRRTSRDLAQDICASAPYHFGADSLNGAGEHRGIPASQTYIGGMLLLMPLAIVAGTEGKAHPIRRWVVECLKVIGHGMGIDQAFAIIEMLDIEAGLFEDLDETAEGGFVFLDTDRARHNRILVGAWSSMGRGQ</sequence>
<dbReference type="PANTHER" id="PTHR38791">
    <property type="entry name" value="ZN(II)2CYS6 TRANSCRIPTION FACTOR (EUROFUNG)-RELATED-RELATED"/>
    <property type="match status" value="1"/>
</dbReference>
<evidence type="ECO:0000256" key="4">
    <source>
        <dbReference type="ARBA" id="ARBA00023242"/>
    </source>
</evidence>
<dbReference type="SUPFAM" id="SSF57701">
    <property type="entry name" value="Zn2/Cys6 DNA-binding domain"/>
    <property type="match status" value="1"/>
</dbReference>
<dbReference type="RefSeq" id="XP_070891573.1">
    <property type="nucleotide sequence ID" value="XM_071031866.1"/>
</dbReference>
<gene>
    <name evidence="7" type="ORF">BJX67DRAFT_376400</name>
</gene>
<keyword evidence="4" id="KW-0539">Nucleus</keyword>
<organism evidence="7 8">
    <name type="scientific">Aspergillus lucknowensis</name>
    <dbReference type="NCBI Taxonomy" id="176173"/>
    <lineage>
        <taxon>Eukaryota</taxon>
        <taxon>Fungi</taxon>
        <taxon>Dikarya</taxon>
        <taxon>Ascomycota</taxon>
        <taxon>Pezizomycotina</taxon>
        <taxon>Eurotiomycetes</taxon>
        <taxon>Eurotiomycetidae</taxon>
        <taxon>Eurotiales</taxon>
        <taxon>Aspergillaceae</taxon>
        <taxon>Aspergillus</taxon>
        <taxon>Aspergillus subgen. Nidulantes</taxon>
    </lineage>
</organism>
<dbReference type="EMBL" id="JBFXLQ010000001">
    <property type="protein sequence ID" value="KAL2872595.1"/>
    <property type="molecule type" value="Genomic_DNA"/>
</dbReference>
<reference evidence="7 8" key="1">
    <citation type="submission" date="2024-07" db="EMBL/GenBank/DDBJ databases">
        <title>Section-level genome sequencing and comparative genomics of Aspergillus sections Usti and Cavernicolus.</title>
        <authorList>
            <consortium name="Lawrence Berkeley National Laboratory"/>
            <person name="Nybo J.L."/>
            <person name="Vesth T.C."/>
            <person name="Theobald S."/>
            <person name="Frisvad J.C."/>
            <person name="Larsen T.O."/>
            <person name="Kjaerboelling I."/>
            <person name="Rothschild-Mancinelli K."/>
            <person name="Lyhne E.K."/>
            <person name="Kogle M.E."/>
            <person name="Barry K."/>
            <person name="Clum A."/>
            <person name="Na H."/>
            <person name="Ledsgaard L."/>
            <person name="Lin J."/>
            <person name="Lipzen A."/>
            <person name="Kuo A."/>
            <person name="Riley R."/>
            <person name="Mondo S."/>
            <person name="Labutti K."/>
            <person name="Haridas S."/>
            <person name="Pangalinan J."/>
            <person name="Salamov A.A."/>
            <person name="Simmons B.A."/>
            <person name="Magnuson J.K."/>
            <person name="Chen J."/>
            <person name="Drula E."/>
            <person name="Henrissat B."/>
            <person name="Wiebenga A."/>
            <person name="Lubbers R.J."/>
            <person name="Gomes A.C."/>
            <person name="Macurrencykelacurrency M.R."/>
            <person name="Stajich J."/>
            <person name="Grigoriev I.V."/>
            <person name="Mortensen U.H."/>
            <person name="De Vries R.P."/>
            <person name="Baker S.E."/>
            <person name="Andersen M.R."/>
        </authorList>
    </citation>
    <scope>NUCLEOTIDE SEQUENCE [LARGE SCALE GENOMIC DNA]</scope>
    <source>
        <strain evidence="7 8">CBS 449.75</strain>
    </source>
</reference>
<evidence type="ECO:0000256" key="2">
    <source>
        <dbReference type="ARBA" id="ARBA00023125"/>
    </source>
</evidence>
<dbReference type="InterPro" id="IPR001138">
    <property type="entry name" value="Zn2Cys6_DnaBD"/>
</dbReference>
<dbReference type="PROSITE" id="PS00463">
    <property type="entry name" value="ZN2_CY6_FUNGAL_1"/>
    <property type="match status" value="1"/>
</dbReference>
<comment type="caution">
    <text evidence="7">The sequence shown here is derived from an EMBL/GenBank/DDBJ whole genome shotgun (WGS) entry which is preliminary data.</text>
</comment>
<dbReference type="GeneID" id="98146938"/>
<name>A0ABR4M7K8_9EURO</name>
<dbReference type="SMART" id="SM00066">
    <property type="entry name" value="GAL4"/>
    <property type="match status" value="1"/>
</dbReference>
<dbReference type="InterPro" id="IPR036864">
    <property type="entry name" value="Zn2-C6_fun-type_DNA-bd_sf"/>
</dbReference>
<dbReference type="PROSITE" id="PS50048">
    <property type="entry name" value="ZN2_CY6_FUNGAL_2"/>
    <property type="match status" value="1"/>
</dbReference>
<proteinExistence type="predicted"/>
<accession>A0ABR4M7K8</accession>
<dbReference type="InterPro" id="IPR021858">
    <property type="entry name" value="Fun_TF"/>
</dbReference>
<keyword evidence="2" id="KW-0238">DNA-binding</keyword>
<feature type="compositionally biased region" description="Low complexity" evidence="5">
    <location>
        <begin position="81"/>
        <end position="100"/>
    </location>
</feature>
<protein>
    <recommendedName>
        <fullName evidence="6">Zn(2)-C6 fungal-type domain-containing protein</fullName>
    </recommendedName>
</protein>
<dbReference type="Pfam" id="PF00172">
    <property type="entry name" value="Zn_clus"/>
    <property type="match status" value="1"/>
</dbReference>
<evidence type="ECO:0000259" key="6">
    <source>
        <dbReference type="PROSITE" id="PS50048"/>
    </source>
</evidence>
<dbReference type="CDD" id="cd00067">
    <property type="entry name" value="GAL4"/>
    <property type="match status" value="1"/>
</dbReference>
<evidence type="ECO:0000256" key="5">
    <source>
        <dbReference type="SAM" id="MobiDB-lite"/>
    </source>
</evidence>